<proteinExistence type="inferred from homology"/>
<dbReference type="PROSITE" id="PS51318">
    <property type="entry name" value="TAT"/>
    <property type="match status" value="1"/>
</dbReference>
<dbReference type="InterPro" id="IPR028082">
    <property type="entry name" value="Peripla_BP_I"/>
</dbReference>
<keyword evidence="3" id="KW-0813">Transport</keyword>
<dbReference type="InterPro" id="IPR051010">
    <property type="entry name" value="BCAA_transport"/>
</dbReference>
<accession>A0A7W9S7S3</accession>
<dbReference type="Proteomes" id="UP000533306">
    <property type="component" value="Unassembled WGS sequence"/>
</dbReference>
<dbReference type="AlphaFoldDB" id="A0A7W9S7S3"/>
<comment type="similarity">
    <text evidence="1">Belongs to the leucine-binding protein family.</text>
</comment>
<dbReference type="InterPro" id="IPR006311">
    <property type="entry name" value="TAT_signal"/>
</dbReference>
<dbReference type="EMBL" id="JACHEU010000007">
    <property type="protein sequence ID" value="MBB6014608.1"/>
    <property type="molecule type" value="Genomic_DNA"/>
</dbReference>
<dbReference type="PANTHER" id="PTHR30483:SF6">
    <property type="entry name" value="PERIPLASMIC BINDING PROTEIN OF ABC TRANSPORTER FOR NATURAL AMINO ACIDS"/>
    <property type="match status" value="1"/>
</dbReference>
<dbReference type="RefSeq" id="WP_183832912.1">
    <property type="nucleotide sequence ID" value="NZ_JACHEU010000007.1"/>
</dbReference>
<evidence type="ECO:0000259" key="5">
    <source>
        <dbReference type="Pfam" id="PF13458"/>
    </source>
</evidence>
<dbReference type="Gene3D" id="3.40.50.2300">
    <property type="match status" value="2"/>
</dbReference>
<feature type="signal peptide" evidence="4">
    <location>
        <begin position="1"/>
        <end position="35"/>
    </location>
</feature>
<keyword evidence="2 4" id="KW-0732">Signal</keyword>
<gene>
    <name evidence="6" type="ORF">HNR59_004004</name>
</gene>
<reference evidence="6 7" key="1">
    <citation type="submission" date="2020-08" db="EMBL/GenBank/DDBJ databases">
        <title>Genomic Encyclopedia of Type Strains, Phase IV (KMG-IV): sequencing the most valuable type-strain genomes for metagenomic binning, comparative biology and taxonomic classification.</title>
        <authorList>
            <person name="Goeker M."/>
        </authorList>
    </citation>
    <scope>NUCLEOTIDE SEQUENCE [LARGE SCALE GENOMIC DNA]</scope>
    <source>
        <strain evidence="6 7">DSM 11099</strain>
    </source>
</reference>
<dbReference type="CDD" id="cd20013">
    <property type="entry name" value="PBP1_RPA0985_benzoate-like"/>
    <property type="match status" value="1"/>
</dbReference>
<name>A0A7W9S7S3_9HYPH</name>
<evidence type="ECO:0000256" key="4">
    <source>
        <dbReference type="SAM" id="SignalP"/>
    </source>
</evidence>
<evidence type="ECO:0000256" key="1">
    <source>
        <dbReference type="ARBA" id="ARBA00010062"/>
    </source>
</evidence>
<dbReference type="SUPFAM" id="SSF53822">
    <property type="entry name" value="Periplasmic binding protein-like I"/>
    <property type="match status" value="1"/>
</dbReference>
<keyword evidence="7" id="KW-1185">Reference proteome</keyword>
<keyword evidence="3" id="KW-0029">Amino-acid transport</keyword>
<dbReference type="Pfam" id="PF13458">
    <property type="entry name" value="Peripla_BP_6"/>
    <property type="match status" value="1"/>
</dbReference>
<evidence type="ECO:0000256" key="3">
    <source>
        <dbReference type="ARBA" id="ARBA00022970"/>
    </source>
</evidence>
<organism evidence="6 7">
    <name type="scientific">Aquamicrobium lusatiense</name>
    <dbReference type="NCBI Taxonomy" id="89772"/>
    <lineage>
        <taxon>Bacteria</taxon>
        <taxon>Pseudomonadati</taxon>
        <taxon>Pseudomonadota</taxon>
        <taxon>Alphaproteobacteria</taxon>
        <taxon>Hyphomicrobiales</taxon>
        <taxon>Phyllobacteriaceae</taxon>
        <taxon>Aquamicrobium</taxon>
    </lineage>
</organism>
<protein>
    <submittedName>
        <fullName evidence="6">Branched-chain amino acid transport system substrate-binding protein</fullName>
    </submittedName>
</protein>
<dbReference type="PANTHER" id="PTHR30483">
    <property type="entry name" value="LEUCINE-SPECIFIC-BINDING PROTEIN"/>
    <property type="match status" value="1"/>
</dbReference>
<dbReference type="InterPro" id="IPR028081">
    <property type="entry name" value="Leu-bd"/>
</dbReference>
<evidence type="ECO:0000313" key="6">
    <source>
        <dbReference type="EMBL" id="MBB6014608.1"/>
    </source>
</evidence>
<sequence>MNGSRTSSIPGGINRRRILGFAAAIAIGAALPAAAADDKVVVGVVLPLSGAFADQGSHYETGMRLYQKVHGTKVAGKEVELVVRDDQGPGSGDLARRLTQELILRNGANIILGYSFTPNAMSVATLLTEAKIPAIIVNAATSSITTKSDYFTRVSMTLSQVTYTLGKWAASNGIGSAYTIVSDYAPGIDAETWFTKGFTEGGGKVLGSDRTPVAATEYGPFLQRAIEAKPGAIFAFNPGGDVSIAFMKQSGERLKGTGIKLMVTGDVVDDNLLPAMGSAVQDVISAWHYQEDVDTPENKAFLEAFRADHEGAPSYRVLQGYDGMDMIYKALEETGGDVSADALMSRFKGMKLASPRGPILIEPDTRDITQNIYIRKGEFVDGKGSNNTIAVVDMVRDPAK</sequence>
<feature type="domain" description="Leucine-binding protein" evidence="5">
    <location>
        <begin position="40"/>
        <end position="376"/>
    </location>
</feature>
<feature type="chain" id="PRO_5031026880" evidence="4">
    <location>
        <begin position="36"/>
        <end position="400"/>
    </location>
</feature>
<dbReference type="GO" id="GO:0006865">
    <property type="term" value="P:amino acid transport"/>
    <property type="evidence" value="ECO:0007669"/>
    <property type="project" value="UniProtKB-KW"/>
</dbReference>
<evidence type="ECO:0000256" key="2">
    <source>
        <dbReference type="ARBA" id="ARBA00022729"/>
    </source>
</evidence>
<comment type="caution">
    <text evidence="6">The sequence shown here is derived from an EMBL/GenBank/DDBJ whole genome shotgun (WGS) entry which is preliminary data.</text>
</comment>
<evidence type="ECO:0000313" key="7">
    <source>
        <dbReference type="Proteomes" id="UP000533306"/>
    </source>
</evidence>